<organism evidence="1 2">
    <name type="scientific">Diacronema lutheri</name>
    <name type="common">Unicellular marine alga</name>
    <name type="synonym">Monochrysis lutheri</name>
    <dbReference type="NCBI Taxonomy" id="2081491"/>
    <lineage>
        <taxon>Eukaryota</taxon>
        <taxon>Haptista</taxon>
        <taxon>Haptophyta</taxon>
        <taxon>Pavlovophyceae</taxon>
        <taxon>Pavlovales</taxon>
        <taxon>Pavlovaceae</taxon>
        <taxon>Diacronema</taxon>
    </lineage>
</organism>
<evidence type="ECO:0008006" key="3">
    <source>
        <dbReference type="Google" id="ProtNLM"/>
    </source>
</evidence>
<dbReference type="AlphaFoldDB" id="A0A8J6CA22"/>
<name>A0A8J6CA22_DIALT</name>
<sequence>MQLSCAVPHVAQRFSWDCGLACVEMVLRALGDETSPAKLHAQAGTASVWTIDLAFLLAAHCVPCTYRTSQLGCNPNFAREGFYAERLRDDRERVERLFSRALASGTPCVEHRAVSRDELCLHLGGGSAVAIVLVDRQRLCGTEDGAAERGNAHASEGAHAAGDRPAGAAAATGRLLVQTLGTLVPSALRPSSGAQPASDAPRLAAGGVGGFTGHYLVLVGVSTDSPAYLALDPARERGPVAVPFAELDRARGAFGTDDDVLLVCDERLPKQIVTQSP</sequence>
<reference evidence="1" key="1">
    <citation type="submission" date="2021-05" db="EMBL/GenBank/DDBJ databases">
        <title>The genome of the haptophyte Pavlova lutheri (Diacronema luteri, Pavlovales) - a model for lipid biosynthesis in eukaryotic algae.</title>
        <authorList>
            <person name="Hulatt C.J."/>
            <person name="Posewitz M.C."/>
        </authorList>
    </citation>
    <scope>NUCLEOTIDE SEQUENCE</scope>
    <source>
        <strain evidence="1">NIVA-4/92</strain>
    </source>
</reference>
<dbReference type="OrthoDB" id="206796at2759"/>
<dbReference type="InterPro" id="IPR018616">
    <property type="entry name" value="GUCD1"/>
</dbReference>
<keyword evidence="2" id="KW-1185">Reference proteome</keyword>
<dbReference type="PANTHER" id="PTHR31400">
    <property type="entry name" value="GUANYLYL CYCLASE DOMAIN CONTAINING PROTEIN 1 GUCD1"/>
    <property type="match status" value="1"/>
</dbReference>
<dbReference type="PANTHER" id="PTHR31400:SF1">
    <property type="entry name" value="PROTEIN GUCD1"/>
    <property type="match status" value="1"/>
</dbReference>
<dbReference type="Proteomes" id="UP000751190">
    <property type="component" value="Unassembled WGS sequence"/>
</dbReference>
<evidence type="ECO:0000313" key="1">
    <source>
        <dbReference type="EMBL" id="KAG8467122.1"/>
    </source>
</evidence>
<comment type="caution">
    <text evidence="1">The sequence shown here is derived from an EMBL/GenBank/DDBJ whole genome shotgun (WGS) entry which is preliminary data.</text>
</comment>
<proteinExistence type="predicted"/>
<gene>
    <name evidence="1" type="ORF">KFE25_000438</name>
</gene>
<protein>
    <recommendedName>
        <fullName evidence="3">Guanylyl cyclase</fullName>
    </recommendedName>
</protein>
<evidence type="ECO:0000313" key="2">
    <source>
        <dbReference type="Proteomes" id="UP000751190"/>
    </source>
</evidence>
<dbReference type="Pfam" id="PF09778">
    <property type="entry name" value="Guanylate_cyc_2"/>
    <property type="match status" value="2"/>
</dbReference>
<accession>A0A8J6CA22</accession>
<dbReference type="EMBL" id="JAGTXO010000006">
    <property type="protein sequence ID" value="KAG8467122.1"/>
    <property type="molecule type" value="Genomic_DNA"/>
</dbReference>